<dbReference type="RefSeq" id="WP_185671170.1">
    <property type="nucleotide sequence ID" value="NZ_JACJVP010000037.1"/>
</dbReference>
<feature type="compositionally biased region" description="Gly residues" evidence="1">
    <location>
        <begin position="429"/>
        <end position="438"/>
    </location>
</feature>
<dbReference type="EMBL" id="JACJVP010000037">
    <property type="protein sequence ID" value="MBB6673300.1"/>
    <property type="molecule type" value="Genomic_DNA"/>
</dbReference>
<organism evidence="2 3">
    <name type="scientific">Cohnella nanjingensis</name>
    <dbReference type="NCBI Taxonomy" id="1387779"/>
    <lineage>
        <taxon>Bacteria</taxon>
        <taxon>Bacillati</taxon>
        <taxon>Bacillota</taxon>
        <taxon>Bacilli</taxon>
        <taxon>Bacillales</taxon>
        <taxon>Paenibacillaceae</taxon>
        <taxon>Cohnella</taxon>
    </lineage>
</organism>
<gene>
    <name evidence="2" type="ORF">H7C19_21725</name>
</gene>
<keyword evidence="3" id="KW-1185">Reference proteome</keyword>
<evidence type="ECO:0000256" key="1">
    <source>
        <dbReference type="SAM" id="MobiDB-lite"/>
    </source>
</evidence>
<accession>A0A7X0VGN5</accession>
<reference evidence="2 3" key="1">
    <citation type="submission" date="2020-08" db="EMBL/GenBank/DDBJ databases">
        <title>Cohnella phylogeny.</title>
        <authorList>
            <person name="Dunlap C."/>
        </authorList>
    </citation>
    <scope>NUCLEOTIDE SEQUENCE [LARGE SCALE GENOMIC DNA]</scope>
    <source>
        <strain evidence="2 3">DSM 28246</strain>
    </source>
</reference>
<evidence type="ECO:0000313" key="2">
    <source>
        <dbReference type="EMBL" id="MBB6673300.1"/>
    </source>
</evidence>
<comment type="caution">
    <text evidence="2">The sequence shown here is derived from an EMBL/GenBank/DDBJ whole genome shotgun (WGS) entry which is preliminary data.</text>
</comment>
<feature type="region of interest" description="Disordered" evidence="1">
    <location>
        <begin position="427"/>
        <end position="458"/>
    </location>
</feature>
<dbReference type="AlphaFoldDB" id="A0A7X0VGN5"/>
<protein>
    <submittedName>
        <fullName evidence="2">DUF4127 family protein</fullName>
    </submittedName>
</protein>
<dbReference type="Pfam" id="PF13552">
    <property type="entry name" value="DUF4127"/>
    <property type="match status" value="1"/>
</dbReference>
<proteinExistence type="predicted"/>
<sequence>MSAIVYLPLDERPCNAAYPVRIAAASDVRLTAPPRAMLGDKKRPADTAALAEWLLAQSAEASRLIVSLDMLVYGGIVPSRLHHLSEAQCQARLNVIKSCKERNPALRIFAFNLIMRAPAYSSSDEEPDYYADYGAELARLGALQDQLARDGLDEDAQAELERLTAYVPEAVRLDFTDRRRINTTVNRMAIDLVKENVIDFLLIPLDDNAKYGYSSSEQRNLLLRVEKLGLLDRIHLYPGADEIGNTLFARAFCELKGYQPEIYIRHASTSGPFSIPKYEDRSLGESLKAQIHAAGGFIGDHASEADFVLMVNSPPVGQHDMAETTTALADRHASYFSEVNLREFAEAIARYTAKGRMVALADVATCNGSDEPLMKLLSRWGLLPKIAAYAGWNTSGNTLGTVIAHAIVESYYRGAAQRAGGLQSREAGGAAGELGGKKQGTPSAFGEQQGGAGGQVDVQAGESTGAAWEAERARNSESFYVSRLLEDWGYQAIVRTDIAWNHLEALGGNYFDVSAIHGEISALVLAKLTAFAETYLQDLDPSRFLLDNVEMPWRRMFEVGFELRLA</sequence>
<dbReference type="Proteomes" id="UP000547209">
    <property type="component" value="Unassembled WGS sequence"/>
</dbReference>
<dbReference type="InterPro" id="IPR025394">
    <property type="entry name" value="DUF4127"/>
</dbReference>
<name>A0A7X0VGN5_9BACL</name>
<evidence type="ECO:0000313" key="3">
    <source>
        <dbReference type="Proteomes" id="UP000547209"/>
    </source>
</evidence>